<dbReference type="EMBL" id="JWZX01001780">
    <property type="protein sequence ID" value="KOO32412.1"/>
    <property type="molecule type" value="Genomic_DNA"/>
</dbReference>
<evidence type="ECO:0000259" key="5">
    <source>
        <dbReference type="Pfam" id="PF16363"/>
    </source>
</evidence>
<evidence type="ECO:0000256" key="1">
    <source>
        <dbReference type="ARBA" id="ARBA00001937"/>
    </source>
</evidence>
<gene>
    <name evidence="6" type="ORF">Ctob_003132</name>
</gene>
<dbReference type="GO" id="GO:0042351">
    <property type="term" value="P:'de novo' GDP-L-fucose biosynthetic process"/>
    <property type="evidence" value="ECO:0007669"/>
    <property type="project" value="TreeGrafter"/>
</dbReference>
<dbReference type="Pfam" id="PF16363">
    <property type="entry name" value="GDP_Man_Dehyd"/>
    <property type="match status" value="1"/>
</dbReference>
<dbReference type="SUPFAM" id="SSF51735">
    <property type="entry name" value="NAD(P)-binding Rossmann-fold domains"/>
    <property type="match status" value="1"/>
</dbReference>
<dbReference type="InterPro" id="IPR006368">
    <property type="entry name" value="GDP_Man_deHydtase"/>
</dbReference>
<name>A0A0M0K1E6_9EUKA</name>
<organism evidence="6 7">
    <name type="scientific">Chrysochromulina tobinii</name>
    <dbReference type="NCBI Taxonomy" id="1460289"/>
    <lineage>
        <taxon>Eukaryota</taxon>
        <taxon>Haptista</taxon>
        <taxon>Haptophyta</taxon>
        <taxon>Prymnesiophyceae</taxon>
        <taxon>Prymnesiales</taxon>
        <taxon>Chrysochromulinaceae</taxon>
        <taxon>Chrysochromulina</taxon>
    </lineage>
</organism>
<evidence type="ECO:0000313" key="7">
    <source>
        <dbReference type="Proteomes" id="UP000037460"/>
    </source>
</evidence>
<protein>
    <recommendedName>
        <fullName evidence="3">GDP-mannose 4,6-dehydratase</fullName>
        <ecNumber evidence="3">4.2.1.47</ecNumber>
    </recommendedName>
</protein>
<evidence type="ECO:0000256" key="4">
    <source>
        <dbReference type="ARBA" id="ARBA00023239"/>
    </source>
</evidence>
<evidence type="ECO:0000256" key="2">
    <source>
        <dbReference type="ARBA" id="ARBA00009263"/>
    </source>
</evidence>
<dbReference type="Proteomes" id="UP000037460">
    <property type="component" value="Unassembled WGS sequence"/>
</dbReference>
<keyword evidence="7" id="KW-1185">Reference proteome</keyword>
<comment type="cofactor">
    <cofactor evidence="1">
        <name>NADP(+)</name>
        <dbReference type="ChEBI" id="CHEBI:58349"/>
    </cofactor>
</comment>
<dbReference type="EC" id="4.2.1.47" evidence="3"/>
<accession>A0A0M0K1E6</accession>
<dbReference type="AlphaFoldDB" id="A0A0M0K1E6"/>
<comment type="similarity">
    <text evidence="2">Belongs to the NAD(P)-dependent epimerase/dehydratase family. GDP-mannose 4,6-dehydratase subfamily.</text>
</comment>
<evidence type="ECO:0000313" key="6">
    <source>
        <dbReference type="EMBL" id="KOO32412.1"/>
    </source>
</evidence>
<dbReference type="FunFam" id="3.40.50.720:FF:000924">
    <property type="entry name" value="GDP-mannose 4,6 dehydratase"/>
    <property type="match status" value="1"/>
</dbReference>
<proteinExistence type="inferred from homology"/>
<reference evidence="7" key="1">
    <citation type="journal article" date="2015" name="PLoS Genet.">
        <title>Genome Sequence and Transcriptome Analyses of Chrysochromulina tobin: Metabolic Tools for Enhanced Algal Fitness in the Prominent Order Prymnesiales (Haptophyceae).</title>
        <authorList>
            <person name="Hovde B.T."/>
            <person name="Deodato C.R."/>
            <person name="Hunsperger H.M."/>
            <person name="Ryken S.A."/>
            <person name="Yost W."/>
            <person name="Jha R.K."/>
            <person name="Patterson J."/>
            <person name="Monnat R.J. Jr."/>
            <person name="Barlow S.B."/>
            <person name="Starkenburg S.R."/>
            <person name="Cattolico R.A."/>
        </authorList>
    </citation>
    <scope>NUCLEOTIDE SEQUENCE</scope>
    <source>
        <strain evidence="7">CCMP291</strain>
    </source>
</reference>
<dbReference type="Gene3D" id="3.40.50.720">
    <property type="entry name" value="NAD(P)-binding Rossmann-like Domain"/>
    <property type="match status" value="1"/>
</dbReference>
<dbReference type="PANTHER" id="PTHR43715:SF1">
    <property type="entry name" value="GDP-MANNOSE 4,6 DEHYDRATASE"/>
    <property type="match status" value="1"/>
</dbReference>
<dbReference type="PANTHER" id="PTHR43715">
    <property type="entry name" value="GDP-MANNOSE 4,6-DEHYDRATASE"/>
    <property type="match status" value="1"/>
</dbReference>
<dbReference type="GO" id="GO:0008446">
    <property type="term" value="F:GDP-mannose 4,6-dehydratase activity"/>
    <property type="evidence" value="ECO:0007669"/>
    <property type="project" value="UniProtKB-EC"/>
</dbReference>
<sequence>MLSTAPAMLSTAAAVAPSWAARGRVALVTGITGQDGSYLAELLLNKGYIVHGIIRRSSSFNTHRVHALTTRMPSRLLLHYGDLSDGTALLQIVAAVRPDEVYNLAAQSHVMTSFETSEYTGDVDGLGVLRLLNAIRSVGLTNHTRFYQASTSELFGRVREAPQSETTPFYPRSPYGVAKQYAYWIVVNYREAYVMHA</sequence>
<dbReference type="OrthoDB" id="10253554at2759"/>
<dbReference type="InterPro" id="IPR016040">
    <property type="entry name" value="NAD(P)-bd_dom"/>
</dbReference>
<keyword evidence="4" id="KW-0456">Lyase</keyword>
<dbReference type="InterPro" id="IPR036291">
    <property type="entry name" value="NAD(P)-bd_dom_sf"/>
</dbReference>
<feature type="domain" description="NAD(P)-binding" evidence="5">
    <location>
        <begin position="27"/>
        <end position="197"/>
    </location>
</feature>
<evidence type="ECO:0000256" key="3">
    <source>
        <dbReference type="ARBA" id="ARBA00011989"/>
    </source>
</evidence>
<comment type="caution">
    <text evidence="6">The sequence shown here is derived from an EMBL/GenBank/DDBJ whole genome shotgun (WGS) entry which is preliminary data.</text>
</comment>